<organism evidence="1 2">
    <name type="scientific">Grylomicrobium aquisgranensis</name>
    <dbReference type="NCBI Taxonomy" id="2926318"/>
    <lineage>
        <taxon>Bacteria</taxon>
        <taxon>Bacillati</taxon>
        <taxon>Bacillota</taxon>
        <taxon>Erysipelotrichia</taxon>
        <taxon>Erysipelotrichales</taxon>
        <taxon>Erysipelotrichaceae</taxon>
        <taxon>Grylomicrobium</taxon>
    </lineage>
</organism>
<evidence type="ECO:0000313" key="2">
    <source>
        <dbReference type="Proteomes" id="UP001286174"/>
    </source>
</evidence>
<dbReference type="Proteomes" id="UP001286174">
    <property type="component" value="Unassembled WGS sequence"/>
</dbReference>
<dbReference type="AlphaFoldDB" id="A0AB35U4H9"/>
<reference evidence="1 2" key="1">
    <citation type="submission" date="2022-03" db="EMBL/GenBank/DDBJ databases">
        <title>Novel taxa within the pig intestine.</title>
        <authorList>
            <person name="Wylensek D."/>
            <person name="Bishof K."/>
            <person name="Afrizal A."/>
            <person name="Clavel T."/>
        </authorList>
    </citation>
    <scope>NUCLEOTIDE SEQUENCE [LARGE SCALE GENOMIC DNA]</scope>
    <source>
        <strain evidence="1 2">CLA-KB-P133</strain>
    </source>
</reference>
<proteinExistence type="predicted"/>
<comment type="caution">
    <text evidence="1">The sequence shown here is derived from an EMBL/GenBank/DDBJ whole genome shotgun (WGS) entry which is preliminary data.</text>
</comment>
<evidence type="ECO:0000313" key="1">
    <source>
        <dbReference type="EMBL" id="MDX8420448.1"/>
    </source>
</evidence>
<dbReference type="InterPro" id="IPR036249">
    <property type="entry name" value="Thioredoxin-like_sf"/>
</dbReference>
<keyword evidence="2" id="KW-1185">Reference proteome</keyword>
<accession>A0AB35U4H9</accession>
<dbReference type="SUPFAM" id="SSF52833">
    <property type="entry name" value="Thioredoxin-like"/>
    <property type="match status" value="1"/>
</dbReference>
<sequence length="108" mass="12197">MQSNPDRIRQQLAQHPLPYQIICDPEAKLYKQFEITASADMKDIVGPHTMLKAARAKKEGYTHGQYEGIETQLPATFIIAQDDTILSAYYAKHVDESATAEYLKNALQ</sequence>
<protein>
    <submittedName>
        <fullName evidence="1">Redoxin domain-containing protein</fullName>
    </submittedName>
</protein>
<gene>
    <name evidence="1" type="ORF">MOZ60_10165</name>
</gene>
<name>A0AB35U4H9_9FIRM</name>
<dbReference type="Gene3D" id="3.40.30.10">
    <property type="entry name" value="Glutaredoxin"/>
    <property type="match status" value="1"/>
</dbReference>
<dbReference type="EMBL" id="JALBUR010000039">
    <property type="protein sequence ID" value="MDX8420448.1"/>
    <property type="molecule type" value="Genomic_DNA"/>
</dbReference>